<organism evidence="1 2">
    <name type="scientific">Yoonia ponticola</name>
    <dbReference type="NCBI Taxonomy" id="1524255"/>
    <lineage>
        <taxon>Bacteria</taxon>
        <taxon>Pseudomonadati</taxon>
        <taxon>Pseudomonadota</taxon>
        <taxon>Alphaproteobacteria</taxon>
        <taxon>Rhodobacterales</taxon>
        <taxon>Paracoccaceae</taxon>
        <taxon>Yoonia</taxon>
    </lineage>
</organism>
<name>A0A7W9EYU7_9RHOB</name>
<protein>
    <recommendedName>
        <fullName evidence="3">DUF3168 domain-containing protein</fullName>
    </recommendedName>
</protein>
<reference evidence="1 2" key="1">
    <citation type="submission" date="2020-08" db="EMBL/GenBank/DDBJ databases">
        <title>Genomic Encyclopedia of Type Strains, Phase IV (KMG-IV): sequencing the most valuable type-strain genomes for metagenomic binning, comparative biology and taxonomic classification.</title>
        <authorList>
            <person name="Goeker M."/>
        </authorList>
    </citation>
    <scope>NUCLEOTIDE SEQUENCE [LARGE SCALE GENOMIC DNA]</scope>
    <source>
        <strain evidence="1 2">DSM 101064</strain>
    </source>
</reference>
<dbReference type="RefSeq" id="WP_183530191.1">
    <property type="nucleotide sequence ID" value="NZ_JACIJM010000008.1"/>
</dbReference>
<evidence type="ECO:0008006" key="3">
    <source>
        <dbReference type="Google" id="ProtNLM"/>
    </source>
</evidence>
<dbReference type="InterPro" id="IPR021508">
    <property type="entry name" value="Gp17-like"/>
</dbReference>
<evidence type="ECO:0000313" key="2">
    <source>
        <dbReference type="Proteomes" id="UP000535415"/>
    </source>
</evidence>
<dbReference type="Gene3D" id="3.30.2000.30">
    <property type="match status" value="1"/>
</dbReference>
<dbReference type="AlphaFoldDB" id="A0A7W9EYU7"/>
<dbReference type="EMBL" id="JACIJM010000008">
    <property type="protein sequence ID" value="MBB5723203.1"/>
    <property type="molecule type" value="Genomic_DNA"/>
</dbReference>
<proteinExistence type="predicted"/>
<evidence type="ECO:0000313" key="1">
    <source>
        <dbReference type="EMBL" id="MBB5723203.1"/>
    </source>
</evidence>
<sequence length="140" mass="15263">MIEPSVSLQTALRTTLITDTAVTALVQPANIRSGSTRPDKHACVIMSGASTEYLGRAAGDQHLAQINLDVHIWAIEDGADTAKAIGFAVAQAVLAMSDTHDGFEIDSLDQPRMIWLRDVQPELSYTHGLLEIEAIIRWRV</sequence>
<gene>
    <name evidence="1" type="ORF">FHS72_002840</name>
</gene>
<dbReference type="Pfam" id="PF11367">
    <property type="entry name" value="Tail_completion_gp17"/>
    <property type="match status" value="1"/>
</dbReference>
<accession>A0A7W9EYU7</accession>
<dbReference type="Proteomes" id="UP000535415">
    <property type="component" value="Unassembled WGS sequence"/>
</dbReference>
<comment type="caution">
    <text evidence="1">The sequence shown here is derived from an EMBL/GenBank/DDBJ whole genome shotgun (WGS) entry which is preliminary data.</text>
</comment>
<dbReference type="InterPro" id="IPR053745">
    <property type="entry name" value="Viral_Tail_Comp_sf"/>
</dbReference>
<keyword evidence="2" id="KW-1185">Reference proteome</keyword>